<dbReference type="Proteomes" id="UP000659388">
    <property type="component" value="Unassembled WGS sequence"/>
</dbReference>
<evidence type="ECO:0000256" key="4">
    <source>
        <dbReference type="ARBA" id="ARBA00022679"/>
    </source>
</evidence>
<dbReference type="EMBL" id="JAESIY010000026">
    <property type="protein sequence ID" value="MBL3659066.1"/>
    <property type="molecule type" value="Genomic_DNA"/>
</dbReference>
<keyword evidence="7 9" id="KW-0067">ATP-binding</keyword>
<gene>
    <name evidence="10" type="ORF">JL102_23170</name>
</gene>
<evidence type="ECO:0000256" key="9">
    <source>
        <dbReference type="RuleBase" id="RU363066"/>
    </source>
</evidence>
<comment type="catalytic activity">
    <reaction evidence="8 9">
        <text>D-gluconate + ATP = 6-phospho-D-gluconate + ADP + H(+)</text>
        <dbReference type="Rhea" id="RHEA:19433"/>
        <dbReference type="ChEBI" id="CHEBI:15378"/>
        <dbReference type="ChEBI" id="CHEBI:18391"/>
        <dbReference type="ChEBI" id="CHEBI:30616"/>
        <dbReference type="ChEBI" id="CHEBI:58759"/>
        <dbReference type="ChEBI" id="CHEBI:456216"/>
        <dbReference type="EC" id="2.7.1.12"/>
    </reaction>
</comment>
<evidence type="ECO:0000256" key="3">
    <source>
        <dbReference type="ARBA" id="ARBA00012054"/>
    </source>
</evidence>
<dbReference type="InterPro" id="IPR031322">
    <property type="entry name" value="Shikimate/glucono_kinase"/>
</dbReference>
<dbReference type="NCBIfam" id="TIGR01313">
    <property type="entry name" value="therm_gnt_kin"/>
    <property type="match status" value="1"/>
</dbReference>
<evidence type="ECO:0000256" key="5">
    <source>
        <dbReference type="ARBA" id="ARBA00022741"/>
    </source>
</evidence>
<protein>
    <recommendedName>
        <fullName evidence="3 9">Gluconokinase</fullName>
        <ecNumber evidence="3 9">2.7.1.12</ecNumber>
    </recommendedName>
</protein>
<dbReference type="CDD" id="cd02021">
    <property type="entry name" value="GntK"/>
    <property type="match status" value="1"/>
</dbReference>
<dbReference type="EC" id="2.7.1.12" evidence="3 9"/>
<dbReference type="AlphaFoldDB" id="A0A937K2X1"/>
<comment type="similarity">
    <text evidence="2 9">Belongs to the gluconokinase GntK/GntV family.</text>
</comment>
<dbReference type="PANTHER" id="PTHR43442:SF3">
    <property type="entry name" value="GLUCONOKINASE-RELATED"/>
    <property type="match status" value="1"/>
</dbReference>
<evidence type="ECO:0000256" key="6">
    <source>
        <dbReference type="ARBA" id="ARBA00022777"/>
    </source>
</evidence>
<dbReference type="GO" id="GO:0005524">
    <property type="term" value="F:ATP binding"/>
    <property type="evidence" value="ECO:0007669"/>
    <property type="project" value="UniProtKB-KW"/>
</dbReference>
<evidence type="ECO:0000256" key="2">
    <source>
        <dbReference type="ARBA" id="ARBA00008420"/>
    </source>
</evidence>
<name>A0A937K2X1_9BACT</name>
<reference evidence="10" key="1">
    <citation type="submission" date="2021-01" db="EMBL/GenBank/DDBJ databases">
        <title>Fulvivirga kasyanovii gen. nov., sp nov., a novel member of the phylum Bacteroidetes isolated from seawater in a mussel farm.</title>
        <authorList>
            <person name="Zhao L.-H."/>
            <person name="Wang Z.-J."/>
        </authorList>
    </citation>
    <scope>NUCLEOTIDE SEQUENCE</scope>
    <source>
        <strain evidence="10">2943</strain>
    </source>
</reference>
<keyword evidence="11" id="KW-1185">Reference proteome</keyword>
<sequence>MVIIVMGVTGSGKSTIAKLVSKETEIPYYDADDFHSTENIKKMSNGVPLTDEDRRQWLILLSEQIPKWQEKSGAVLACSALKEKYRETLQSHLEEGIKWVYLDVPREVIKNRVISRKGHFMPEKLVASQFEALEPPTYGICVNGTLTPEEITSIVLHKLDD</sequence>
<comment type="caution">
    <text evidence="10">The sequence shown here is derived from an EMBL/GenBank/DDBJ whole genome shotgun (WGS) entry which is preliminary data.</text>
</comment>
<evidence type="ECO:0000256" key="7">
    <source>
        <dbReference type="ARBA" id="ARBA00022840"/>
    </source>
</evidence>
<keyword evidence="6 9" id="KW-0418">Kinase</keyword>
<evidence type="ECO:0000313" key="10">
    <source>
        <dbReference type="EMBL" id="MBL3659066.1"/>
    </source>
</evidence>
<keyword evidence="4 9" id="KW-0808">Transferase</keyword>
<dbReference type="Gene3D" id="3.40.50.300">
    <property type="entry name" value="P-loop containing nucleotide triphosphate hydrolases"/>
    <property type="match status" value="1"/>
</dbReference>
<dbReference type="Pfam" id="PF01202">
    <property type="entry name" value="SKI"/>
    <property type="match status" value="1"/>
</dbReference>
<accession>A0A937K2X1</accession>
<dbReference type="SUPFAM" id="SSF52540">
    <property type="entry name" value="P-loop containing nucleoside triphosphate hydrolases"/>
    <property type="match status" value="1"/>
</dbReference>
<dbReference type="PANTHER" id="PTHR43442">
    <property type="entry name" value="GLUCONOKINASE-RELATED"/>
    <property type="match status" value="1"/>
</dbReference>
<dbReference type="InterPro" id="IPR006001">
    <property type="entry name" value="Therm_gnt_kin"/>
</dbReference>
<evidence type="ECO:0000313" key="11">
    <source>
        <dbReference type="Proteomes" id="UP000659388"/>
    </source>
</evidence>
<dbReference type="GO" id="GO:0005737">
    <property type="term" value="C:cytoplasm"/>
    <property type="evidence" value="ECO:0007669"/>
    <property type="project" value="TreeGrafter"/>
</dbReference>
<dbReference type="InterPro" id="IPR027417">
    <property type="entry name" value="P-loop_NTPase"/>
</dbReference>
<evidence type="ECO:0000256" key="8">
    <source>
        <dbReference type="ARBA" id="ARBA00048090"/>
    </source>
</evidence>
<keyword evidence="5 9" id="KW-0547">Nucleotide-binding</keyword>
<dbReference type="RefSeq" id="WP_202246860.1">
    <property type="nucleotide sequence ID" value="NZ_JAESIY010000026.1"/>
</dbReference>
<comment type="pathway">
    <text evidence="1">Carbohydrate acid metabolism.</text>
</comment>
<evidence type="ECO:0000256" key="1">
    <source>
        <dbReference type="ARBA" id="ARBA00004761"/>
    </source>
</evidence>
<organism evidence="10 11">
    <name type="scientific">Fulvivirga sediminis</name>
    <dbReference type="NCBI Taxonomy" id="2803949"/>
    <lineage>
        <taxon>Bacteria</taxon>
        <taxon>Pseudomonadati</taxon>
        <taxon>Bacteroidota</taxon>
        <taxon>Cytophagia</taxon>
        <taxon>Cytophagales</taxon>
        <taxon>Fulvivirgaceae</taxon>
        <taxon>Fulvivirga</taxon>
    </lineage>
</organism>
<dbReference type="GO" id="GO:0046316">
    <property type="term" value="F:gluconokinase activity"/>
    <property type="evidence" value="ECO:0007669"/>
    <property type="project" value="UniProtKB-EC"/>
</dbReference>
<proteinExistence type="inferred from homology"/>
<dbReference type="GO" id="GO:0005975">
    <property type="term" value="P:carbohydrate metabolic process"/>
    <property type="evidence" value="ECO:0007669"/>
    <property type="project" value="InterPro"/>
</dbReference>